<organism evidence="2 3">
    <name type="scientific">Marchantia polymorpha</name>
    <name type="common">Common liverwort</name>
    <name type="synonym">Marchantia aquatica</name>
    <dbReference type="NCBI Taxonomy" id="3197"/>
    <lineage>
        <taxon>Eukaryota</taxon>
        <taxon>Viridiplantae</taxon>
        <taxon>Streptophyta</taxon>
        <taxon>Embryophyta</taxon>
        <taxon>Marchantiophyta</taxon>
        <taxon>Marchantiopsida</taxon>
        <taxon>Marchantiidae</taxon>
        <taxon>Marchantiales</taxon>
        <taxon>Marchantiaceae</taxon>
        <taxon>Marchantia</taxon>
    </lineage>
</organism>
<reference evidence="2" key="2">
    <citation type="submission" date="2017-12" db="EMBL/GenBank/DDBJ databases">
        <title>WGS assembly of Marchantia polymorpha.</title>
        <authorList>
            <person name="Bowman J.L."/>
            <person name="Kohchi T."/>
            <person name="Yamato K.T."/>
            <person name="Jenkins J."/>
            <person name="Shu S."/>
            <person name="Ishizaki K."/>
            <person name="Yamaoka S."/>
            <person name="Nishihama R."/>
            <person name="Nakamura Y."/>
            <person name="Berger F."/>
            <person name="Adam C."/>
            <person name="Aki S.S."/>
            <person name="Althoff F."/>
            <person name="Araki T."/>
            <person name="Arteaga-Vazquez M.A."/>
            <person name="Balasubrmanian S."/>
            <person name="Bauer D."/>
            <person name="Boehm C.R."/>
            <person name="Briginshaw L."/>
            <person name="Caballero-Perez J."/>
            <person name="Catarino B."/>
            <person name="Chen F."/>
            <person name="Chiyoda S."/>
            <person name="Chovatia M."/>
            <person name="Davies K.M."/>
            <person name="Delmans M."/>
            <person name="Demura T."/>
            <person name="Dierschke T."/>
            <person name="Dolan L."/>
            <person name="Dorantes-Acosta A.E."/>
            <person name="Eklund D.M."/>
            <person name="Florent S.N."/>
            <person name="Flores-Sandoval E."/>
            <person name="Fujiyama A."/>
            <person name="Fukuzawa H."/>
            <person name="Galik B."/>
            <person name="Grimanelli D."/>
            <person name="Grimwood J."/>
            <person name="Grossniklaus U."/>
            <person name="Hamada T."/>
            <person name="Haseloff J."/>
            <person name="Hetherington A.J."/>
            <person name="Higo A."/>
            <person name="Hirakawa Y."/>
            <person name="Hundley H.N."/>
            <person name="Ikeda Y."/>
            <person name="Inoue K."/>
            <person name="Inoue S."/>
            <person name="Ishida S."/>
            <person name="Jia Q."/>
            <person name="Kakita M."/>
            <person name="Kanazawa T."/>
            <person name="Kawai Y."/>
            <person name="Kawashima T."/>
            <person name="Kennedy M."/>
            <person name="Kinose K."/>
            <person name="Kinoshita T."/>
            <person name="Kohara Y."/>
            <person name="Koide E."/>
            <person name="Komatsu K."/>
            <person name="Kopischke S."/>
            <person name="Kubo M."/>
            <person name="Kyozuka J."/>
            <person name="Lagercrantz U."/>
            <person name="Lin S.S."/>
            <person name="Lindquist E."/>
            <person name="Lipzen A.M."/>
            <person name="Lu C."/>
            <person name="Luna E.D."/>
            <person name="Martienssen R.A."/>
            <person name="Minamino N."/>
            <person name="Mizutani M."/>
            <person name="Mizutani M."/>
            <person name="Mochizuki N."/>
            <person name="Monte I."/>
            <person name="Mosher R."/>
            <person name="Nagasaki H."/>
            <person name="Nakagami H."/>
            <person name="Naramoto S."/>
            <person name="Nishitani K."/>
            <person name="Ohtani M."/>
            <person name="Okamoto T."/>
            <person name="Okumura M."/>
            <person name="Phillips J."/>
            <person name="Pollak B."/>
            <person name="Reinders A."/>
            <person name="Roevekamp M."/>
            <person name="Sano R."/>
            <person name="Sawa S."/>
            <person name="Schmid M.W."/>
            <person name="Shirakawa M."/>
            <person name="Solano R."/>
            <person name="Spunde A."/>
            <person name="Suetsugu N."/>
            <person name="Sugano S."/>
            <person name="Sugiyama A."/>
            <person name="Sun R."/>
            <person name="Suzuki Y."/>
            <person name="Takenaka M."/>
            <person name="Takezawa D."/>
            <person name="Tomogane H."/>
            <person name="Tsuzuki M."/>
            <person name="Ueda T."/>
            <person name="Umeda M."/>
            <person name="Ward J.M."/>
            <person name="Watanabe Y."/>
            <person name="Yazaki K."/>
            <person name="Yokoyama R."/>
            <person name="Yoshitake Y."/>
            <person name="Yotsui I."/>
            <person name="Zachgo S."/>
            <person name="Schmutz J."/>
        </authorList>
    </citation>
    <scope>NUCLEOTIDE SEQUENCE [LARGE SCALE GENOMIC DNA]</scope>
    <source>
        <strain evidence="2">Tak-1</strain>
    </source>
</reference>
<dbReference type="PROSITE" id="PS51257">
    <property type="entry name" value="PROKAR_LIPOPROTEIN"/>
    <property type="match status" value="1"/>
</dbReference>
<dbReference type="Gramene" id="Mp6g02430.1">
    <property type="protein sequence ID" value="Mp6g02430.1.cds"/>
    <property type="gene ID" value="Mp6g02430"/>
</dbReference>
<keyword evidence="3" id="KW-1185">Reference proteome</keyword>
<reference evidence="3" key="1">
    <citation type="journal article" date="2017" name="Cell">
        <title>Insights into land plant evolution garnered from the Marchantia polymorpha genome.</title>
        <authorList>
            <person name="Bowman J.L."/>
            <person name="Kohchi T."/>
            <person name="Yamato K.T."/>
            <person name="Jenkins J."/>
            <person name="Shu S."/>
            <person name="Ishizaki K."/>
            <person name="Yamaoka S."/>
            <person name="Nishihama R."/>
            <person name="Nakamura Y."/>
            <person name="Berger F."/>
            <person name="Adam C."/>
            <person name="Aki S.S."/>
            <person name="Althoff F."/>
            <person name="Araki T."/>
            <person name="Arteaga-Vazquez M.A."/>
            <person name="Balasubrmanian S."/>
            <person name="Barry K."/>
            <person name="Bauer D."/>
            <person name="Boehm C.R."/>
            <person name="Briginshaw L."/>
            <person name="Caballero-Perez J."/>
            <person name="Catarino B."/>
            <person name="Chen F."/>
            <person name="Chiyoda S."/>
            <person name="Chovatia M."/>
            <person name="Davies K.M."/>
            <person name="Delmans M."/>
            <person name="Demura T."/>
            <person name="Dierschke T."/>
            <person name="Dolan L."/>
            <person name="Dorantes-Acosta A.E."/>
            <person name="Eklund D.M."/>
            <person name="Florent S.N."/>
            <person name="Flores-Sandoval E."/>
            <person name="Fujiyama A."/>
            <person name="Fukuzawa H."/>
            <person name="Galik B."/>
            <person name="Grimanelli D."/>
            <person name="Grimwood J."/>
            <person name="Grossniklaus U."/>
            <person name="Hamada T."/>
            <person name="Haseloff J."/>
            <person name="Hetherington A.J."/>
            <person name="Higo A."/>
            <person name="Hirakawa Y."/>
            <person name="Hundley H.N."/>
            <person name="Ikeda Y."/>
            <person name="Inoue K."/>
            <person name="Inoue S.I."/>
            <person name="Ishida S."/>
            <person name="Jia Q."/>
            <person name="Kakita M."/>
            <person name="Kanazawa T."/>
            <person name="Kawai Y."/>
            <person name="Kawashima T."/>
            <person name="Kennedy M."/>
            <person name="Kinose K."/>
            <person name="Kinoshita T."/>
            <person name="Kohara Y."/>
            <person name="Koide E."/>
            <person name="Komatsu K."/>
            <person name="Kopischke S."/>
            <person name="Kubo M."/>
            <person name="Kyozuka J."/>
            <person name="Lagercrantz U."/>
            <person name="Lin S.S."/>
            <person name="Lindquist E."/>
            <person name="Lipzen A.M."/>
            <person name="Lu C.W."/>
            <person name="De Luna E."/>
            <person name="Martienssen R.A."/>
            <person name="Minamino N."/>
            <person name="Mizutani M."/>
            <person name="Mizutani M."/>
            <person name="Mochizuki N."/>
            <person name="Monte I."/>
            <person name="Mosher R."/>
            <person name="Nagasaki H."/>
            <person name="Nakagami H."/>
            <person name="Naramoto S."/>
            <person name="Nishitani K."/>
            <person name="Ohtani M."/>
            <person name="Okamoto T."/>
            <person name="Okumura M."/>
            <person name="Phillips J."/>
            <person name="Pollak B."/>
            <person name="Reinders A."/>
            <person name="Rovekamp M."/>
            <person name="Sano R."/>
            <person name="Sawa S."/>
            <person name="Schmid M.W."/>
            <person name="Shirakawa M."/>
            <person name="Solano R."/>
            <person name="Spunde A."/>
            <person name="Suetsugu N."/>
            <person name="Sugano S."/>
            <person name="Sugiyama A."/>
            <person name="Sun R."/>
            <person name="Suzuki Y."/>
            <person name="Takenaka M."/>
            <person name="Takezawa D."/>
            <person name="Tomogane H."/>
            <person name="Tsuzuki M."/>
            <person name="Ueda T."/>
            <person name="Umeda M."/>
            <person name="Ward J.M."/>
            <person name="Watanabe Y."/>
            <person name="Yazaki K."/>
            <person name="Yokoyama R."/>
            <person name="Yoshitake Y."/>
            <person name="Yotsui I."/>
            <person name="Zachgo S."/>
            <person name="Schmutz J."/>
        </authorList>
    </citation>
    <scope>NUCLEOTIDE SEQUENCE [LARGE SCALE GENOMIC DNA]</scope>
    <source>
        <strain evidence="3">Tak-1</strain>
    </source>
</reference>
<gene>
    <name evidence="2" type="ORF">MARPO_0035s0028</name>
</gene>
<sequence>MKMITKECGGAVEGAEIAKQLQLFNNLVCGCKQAVKTAGLESKTLHRVKKYLKLLGRKVDEILGDHVYSRNLERYGPTHASGSRDLSASLLRMDRGGRSFGTCGIDQRLKEARPSEDPT</sequence>
<dbReference type="EMBL" id="KZ772707">
    <property type="protein sequence ID" value="PTQ41221.1"/>
    <property type="molecule type" value="Genomic_DNA"/>
</dbReference>
<feature type="region of interest" description="Disordered" evidence="1">
    <location>
        <begin position="98"/>
        <end position="119"/>
    </location>
</feature>
<protein>
    <submittedName>
        <fullName evidence="2">Uncharacterized protein</fullName>
    </submittedName>
</protein>
<dbReference type="Gramene" id="Mp6g02430.2">
    <property type="protein sequence ID" value="Mp6g02430.2.cds"/>
    <property type="gene ID" value="Mp6g02430"/>
</dbReference>
<evidence type="ECO:0000313" key="2">
    <source>
        <dbReference type="EMBL" id="PTQ41220.1"/>
    </source>
</evidence>
<accession>A0A2R6X545</accession>
<name>A0A2R6X545_MARPO</name>
<dbReference type="EMBL" id="KZ772707">
    <property type="protein sequence ID" value="PTQ41220.1"/>
    <property type="molecule type" value="Genomic_DNA"/>
</dbReference>
<dbReference type="AlphaFoldDB" id="A0A2R6X545"/>
<proteinExistence type="predicted"/>
<evidence type="ECO:0000256" key="1">
    <source>
        <dbReference type="SAM" id="MobiDB-lite"/>
    </source>
</evidence>
<dbReference type="Proteomes" id="UP000244005">
    <property type="component" value="Unassembled WGS sequence"/>
</dbReference>
<evidence type="ECO:0000313" key="3">
    <source>
        <dbReference type="Proteomes" id="UP000244005"/>
    </source>
</evidence>
<feature type="compositionally biased region" description="Basic and acidic residues" evidence="1">
    <location>
        <begin position="107"/>
        <end position="119"/>
    </location>
</feature>